<accession>A0A135I5I9</accession>
<evidence type="ECO:0000313" key="1">
    <source>
        <dbReference type="EMBL" id="KXF80718.1"/>
    </source>
</evidence>
<gene>
    <name evidence="1" type="ORF">ATN88_07930</name>
</gene>
<organism evidence="1 2">
    <name type="scientific">Enterovibrio coralii</name>
    <dbReference type="NCBI Taxonomy" id="294935"/>
    <lineage>
        <taxon>Bacteria</taxon>
        <taxon>Pseudomonadati</taxon>
        <taxon>Pseudomonadota</taxon>
        <taxon>Gammaproteobacteria</taxon>
        <taxon>Vibrionales</taxon>
        <taxon>Vibrionaceae</taxon>
        <taxon>Enterovibrio</taxon>
    </lineage>
</organism>
<name>A0A135I5I9_9GAMM</name>
<dbReference type="Proteomes" id="UP000070529">
    <property type="component" value="Unassembled WGS sequence"/>
</dbReference>
<comment type="caution">
    <text evidence="1">The sequence shown here is derived from an EMBL/GenBank/DDBJ whole genome shotgun (WGS) entry which is preliminary data.</text>
</comment>
<dbReference type="EMBL" id="LNTY01000050">
    <property type="protein sequence ID" value="KXF80718.1"/>
    <property type="molecule type" value="Genomic_DNA"/>
</dbReference>
<dbReference type="AlphaFoldDB" id="A0A135I5I9"/>
<evidence type="ECO:0000313" key="2">
    <source>
        <dbReference type="Proteomes" id="UP000070529"/>
    </source>
</evidence>
<proteinExistence type="predicted"/>
<reference evidence="1 2" key="1">
    <citation type="submission" date="2015-11" db="EMBL/GenBank/DDBJ databases">
        <title>Genomic Taxonomy of the Vibrionaceae.</title>
        <authorList>
            <person name="Gomez-Gil B."/>
            <person name="Enciso-Ibarra J."/>
        </authorList>
    </citation>
    <scope>NUCLEOTIDE SEQUENCE [LARGE SCALE GENOMIC DNA]</scope>
    <source>
        <strain evidence="1 2">CAIM 912</strain>
    </source>
</reference>
<protein>
    <submittedName>
        <fullName evidence="1">Uncharacterized protein</fullName>
    </submittedName>
</protein>
<sequence>MVFLGDDEQAGYALAAEEPRVRFRHCQSLSAKEIATEFLWSERCISKVHGIVVMVPFSQSVLLSEEYYQSLLAEIGSPITDAESPLTLTYVVFPEKDSEADNLKSLHLSLCQRSHDVKNADSTLRINHVFVSDSAVYSSEDCGNLAADTSELIHYLTSTTSHCLHSQAFYFGNV</sequence>
<keyword evidence="2" id="KW-1185">Reference proteome</keyword>